<dbReference type="NCBIfam" id="TIGR03696">
    <property type="entry name" value="Rhs_assc_core"/>
    <property type="match status" value="1"/>
</dbReference>
<feature type="signal peptide" evidence="3">
    <location>
        <begin position="1"/>
        <end position="26"/>
    </location>
</feature>
<feature type="region of interest" description="Disordered" evidence="2">
    <location>
        <begin position="1408"/>
        <end position="1435"/>
    </location>
</feature>
<dbReference type="InterPro" id="IPR022385">
    <property type="entry name" value="Rhs_assc_core"/>
</dbReference>
<dbReference type="Pfam" id="PF05593">
    <property type="entry name" value="RHS_repeat"/>
    <property type="match status" value="3"/>
</dbReference>
<organism evidence="5">
    <name type="scientific">Kribbella sp. HUAS MG21</name>
    <dbReference type="NCBI Taxonomy" id="3160966"/>
    <lineage>
        <taxon>Bacteria</taxon>
        <taxon>Bacillati</taxon>
        <taxon>Actinomycetota</taxon>
        <taxon>Actinomycetes</taxon>
        <taxon>Propionibacteriales</taxon>
        <taxon>Kribbellaceae</taxon>
        <taxon>Kribbella</taxon>
    </lineage>
</organism>
<keyword evidence="1" id="KW-0677">Repeat</keyword>
<keyword evidence="3" id="KW-0732">Signal</keyword>
<evidence type="ECO:0000259" key="4">
    <source>
        <dbReference type="Pfam" id="PF25023"/>
    </source>
</evidence>
<dbReference type="Pfam" id="PF25023">
    <property type="entry name" value="TEN_YD-shell"/>
    <property type="match status" value="1"/>
</dbReference>
<proteinExistence type="predicted"/>
<evidence type="ECO:0000256" key="2">
    <source>
        <dbReference type="SAM" id="MobiDB-lite"/>
    </source>
</evidence>
<reference evidence="5" key="1">
    <citation type="submission" date="2024-06" db="EMBL/GenBank/DDBJ databases">
        <title>Kribbella sp. strain HUAS MG21 genome sequences.</title>
        <authorList>
            <person name="Mo P."/>
        </authorList>
    </citation>
    <scope>NUCLEOTIDE SEQUENCE</scope>
    <source>
        <strain evidence="5">HUAS MG21</strain>
    </source>
</reference>
<dbReference type="InterPro" id="IPR006530">
    <property type="entry name" value="YD"/>
</dbReference>
<sequence>MRIRRHITVAAAVCSLVLGAGLAAPAQVGAAAAAGPTVPLPEVKSVPVTAQTVEARGADDATRAELHGDQGPTAPATEGSGNPGATPLAPSATWDVSARTGDFTWSYPLRVPPAPGGLEPDLALSYSSASIDGRTSATNNQPSWAGDGWDLNLGFVERTYGGCSDDKEGSTAGQQVGDLCWRSDNATASYAGGGGMLIPGANGWRAKRDDGSRIERLTGSGNGDDNGEYWKITAVDGTQYFFGSRPDAKSTWTVPVFGDDESEPCHRATFDASWCPQAWRWNLDKIVDSHGNTILLQYRTETNSYGRNLKDAAVQYVRGGWLDRVDYGLHTGLTGQPSGRVVFGTAERCVPGSTVCTLDRKDNFPDVPLDARCEAATCPGQYAPTFWTTKRLASVTTQVLRGSTYSDVDHWTLDHQFPQPGDGERAALWLKSITHTGLAGGSVTLPPVTFEGAVLANRVHQADQLSPVLRYRVTGIVSESGGVTSISYAPPDCLAAPTNPESNTKRCFPVRWKKTKDYAERTDYFNKYVVASVVQSDRISANPQQVTSYEYLDGAAWHYDQSEFTPPDKKTWNDFRGYAKVRIRKGVPDDPAGPVTMTERRFFRGMNGDRATPSGGSKSAAVVDSENGSHPDHDWLQGFELESSTYLGVSGAAVRKSISQPVWQGPTATRGEHHAYLVGSGTVRELVALDGGRGWRTTKTVTAYDDRGVPTKVDDLGDTADPGDDTCTRTTYVRNTTAWLLDLPSRVEKVAANCGTAPAFPADAISDVRTSYDGQSAGAPPVHGAVTRVEEAAARPAAGPEYTTTRTARYDVHGRVVESRDALGKLTATAYTPATGGPLTQEERTNPLGHTTVAALDPAYGSQVSVTDANGRKTETAYDALGRVTAVWLPNRPRGGSQPLSANVKYTYQVRNDAPTVVTTSKLGPNGRYSAVNSLYDGLLRARQVQQPAVGGGRLLTDTRYDSQGRVWKSSQPFFNTGAVDNELWIADDNEAPGLTTVQYDGAGRAVESIFTGGVAEKFRTSTRYGGDRVHVDPPDGSPATTTISDARGRPVEHWQYHGGSVAGTYDITKYTHTPAGQLAGLTDPAGNRWEYGYDLLGRQVRSKDPDRGLSTATYDDAGRMVSTTDAREQTIAYAYDDLGRKTAEHSGSLEGPKLAAWTYDTLPNGTVANGMPATSTRFDAAGKAYTSSVNAYTALYQLHRGTLTVPDGEGGLTRSYVSTMTYNPDGSLASQTYPAAGDLPQESVFHTYDDTGRPLRTYGSGSGTTTEYVLNTEYTRYGEQQRLHLGEGDKRAWLSTYYDDNTRLVNRTVVDAELPRPMQSDTGYVRNASGGITSIAETTADGLADVQCFQYDHVQRLTEAWTAGAGCGAAPTVDAISGPAPYWHSYRYDQAGNRRSEIQHTAIGDTTRSYSYPATGQPQPHGVSSVTSSGPAGNSTTSYGYDAAGNTVTRGAQTLSWNAQGRLDTVTEAGATTSSLYAADGTRLIRRDPNATVLYLGDQEIRLDKATGKLTGTRYYEHGGTTVAVRTSTGLSWLAGDHHGTHRLAIDAQLLSFTRRRELPFGAPRGEAATFPGEKGFVGGTVDASTGLTHLGARTYDPATGRFLSVDPLLVPQDPQQLDGYSYAGSSPINTTDPTGLARSADEHIGHYRDDKWQGQSAPVVNSKGGKLNGPAKQPSCNEQGDCRRGSRGSTPLRAPACNKHGDCQKGVRGPAPVWERPKPPESQSWSFGFCFAGSVQAFVGIARENCLMIDNHGIGVSLGEKKFIGPGLGVGGTFGLKLATTDVPGLAGPETSVGGDIKVGPVGVAAEVGRSDGPNGGGAGGPWSFGAGVGPAAGIGGRFRGLEKIDAVSDKLGGSSVTGGRGESSSEYLVKFNNPNPFSGIPDTIGYGSADAGIVPGL</sequence>
<dbReference type="Gene3D" id="2.180.10.10">
    <property type="entry name" value="RHS repeat-associated core"/>
    <property type="match status" value="2"/>
</dbReference>
<protein>
    <submittedName>
        <fullName evidence="5">RHS repeat-associated core domain-containing protein</fullName>
    </submittedName>
</protein>
<dbReference type="EMBL" id="CP158165">
    <property type="protein sequence ID" value="XBV22266.1"/>
    <property type="molecule type" value="Genomic_DNA"/>
</dbReference>
<feature type="chain" id="PRO_5043582801" evidence="3">
    <location>
        <begin position="27"/>
        <end position="1900"/>
    </location>
</feature>
<feature type="region of interest" description="Disordered" evidence="2">
    <location>
        <begin position="605"/>
        <end position="630"/>
    </location>
</feature>
<dbReference type="RefSeq" id="WP_350275112.1">
    <property type="nucleotide sequence ID" value="NZ_CP158165.1"/>
</dbReference>
<dbReference type="InterPro" id="IPR056823">
    <property type="entry name" value="TEN-like_YD-shell"/>
</dbReference>
<dbReference type="InterPro" id="IPR031325">
    <property type="entry name" value="RHS_repeat"/>
</dbReference>
<feature type="region of interest" description="Disordered" evidence="2">
    <location>
        <begin position="1665"/>
        <end position="1699"/>
    </location>
</feature>
<accession>A0AAU7T633</accession>
<feature type="region of interest" description="Disordered" evidence="2">
    <location>
        <begin position="1026"/>
        <end position="1045"/>
    </location>
</feature>
<gene>
    <name evidence="5" type="ORF">ABN611_27325</name>
</gene>
<name>A0AAU7T633_9ACTN</name>
<dbReference type="NCBIfam" id="TIGR01643">
    <property type="entry name" value="YD_repeat_2x"/>
    <property type="match status" value="3"/>
</dbReference>
<evidence type="ECO:0000313" key="5">
    <source>
        <dbReference type="EMBL" id="XBV22266.1"/>
    </source>
</evidence>
<dbReference type="InterPro" id="IPR050708">
    <property type="entry name" value="T6SS_VgrG/RHS"/>
</dbReference>
<evidence type="ECO:0000256" key="1">
    <source>
        <dbReference type="ARBA" id="ARBA00022737"/>
    </source>
</evidence>
<feature type="domain" description="Teneurin-like YD-shell" evidence="4">
    <location>
        <begin position="1386"/>
        <end position="1630"/>
    </location>
</feature>
<evidence type="ECO:0000256" key="3">
    <source>
        <dbReference type="SAM" id="SignalP"/>
    </source>
</evidence>
<dbReference type="PANTHER" id="PTHR32305:SF17">
    <property type="entry name" value="TRNA NUCLEASE WAPA"/>
    <property type="match status" value="1"/>
</dbReference>
<dbReference type="PANTHER" id="PTHR32305">
    <property type="match status" value="1"/>
</dbReference>
<feature type="compositionally biased region" description="Basic and acidic residues" evidence="2">
    <location>
        <begin position="56"/>
        <end position="68"/>
    </location>
</feature>
<feature type="region of interest" description="Disordered" evidence="2">
    <location>
        <begin position="56"/>
        <end position="92"/>
    </location>
</feature>